<keyword evidence="2" id="KW-1185">Reference proteome</keyword>
<protein>
    <submittedName>
        <fullName evidence="1">Uncharacterized protein</fullName>
    </submittedName>
</protein>
<gene>
    <name evidence="1" type="ORF">ORPV_614</name>
</gene>
<evidence type="ECO:0000313" key="2">
    <source>
        <dbReference type="Proteomes" id="UP000236316"/>
    </source>
</evidence>
<dbReference type="GeneID" id="35382422"/>
<dbReference type="Proteomes" id="UP000236316">
    <property type="component" value="Segment"/>
</dbReference>
<accession>A0A2I2L4Q3</accession>
<organism evidence="1">
    <name type="scientific">Orpheovirus IHUMI-LCC2</name>
    <dbReference type="NCBI Taxonomy" id="2023057"/>
    <lineage>
        <taxon>Viruses</taxon>
        <taxon>Varidnaviria</taxon>
        <taxon>Bamfordvirae</taxon>
        <taxon>Nucleocytoviricota</taxon>
        <taxon>Megaviricetes</taxon>
        <taxon>Pimascovirales</taxon>
        <taxon>Ocovirineae</taxon>
        <taxon>Orpheoviridae</taxon>
        <taxon>Alphaorpheovirus</taxon>
        <taxon>Alphaorpheovirus massiliense</taxon>
    </lineage>
</organism>
<reference evidence="1" key="1">
    <citation type="submission" date="2017-08" db="EMBL/GenBank/DDBJ databases">
        <authorList>
            <consortium name="Urmite Genomes"/>
        </authorList>
    </citation>
    <scope>NUCLEOTIDE SEQUENCE [LARGE SCALE GENOMIC DNA]</scope>
    <source>
        <strain evidence="1">IHUMI-LCC2</strain>
    </source>
</reference>
<dbReference type="RefSeq" id="YP_009448820.1">
    <property type="nucleotide sequence ID" value="NC_036594.1"/>
</dbReference>
<evidence type="ECO:0000313" key="1">
    <source>
        <dbReference type="EMBL" id="SNW62518.1"/>
    </source>
</evidence>
<dbReference type="EMBL" id="LT906555">
    <property type="protein sequence ID" value="SNW62518.1"/>
    <property type="molecule type" value="Genomic_DNA"/>
</dbReference>
<proteinExistence type="predicted"/>
<dbReference type="KEGG" id="vg:35382422"/>
<sequence>MDIIPNEILYEICKGDYETTCKLMMLNIYFYKFISDLFGSKSERRLYFCQKVLIESPTNISIFYIDKITKKYQGTYTEYKNTMILYQNIIILIIRMGRNMENQKVIIVMEMYM</sequence>
<name>A0A2I2L4Q3_9VIRU</name>